<proteinExistence type="predicted"/>
<feature type="transmembrane region" description="Helical" evidence="2">
    <location>
        <begin position="28"/>
        <end position="47"/>
    </location>
</feature>
<organism evidence="3 4">
    <name type="scientific">Leucobacter rhizosphaerae</name>
    <dbReference type="NCBI Taxonomy" id="2932245"/>
    <lineage>
        <taxon>Bacteria</taxon>
        <taxon>Bacillati</taxon>
        <taxon>Actinomycetota</taxon>
        <taxon>Actinomycetes</taxon>
        <taxon>Micrococcales</taxon>
        <taxon>Microbacteriaceae</taxon>
        <taxon>Leucobacter</taxon>
    </lineage>
</organism>
<gene>
    <name evidence="3" type="ORF">MUN76_06545</name>
</gene>
<reference evidence="3 4" key="1">
    <citation type="submission" date="2022-04" db="EMBL/GenBank/DDBJ databases">
        <title>Leucobacter sp. isolated from rhizosphere of onion.</title>
        <authorList>
            <person name="Won M."/>
            <person name="Lee C.-M."/>
            <person name="Woen H.-Y."/>
            <person name="Kwon S.-W."/>
        </authorList>
    </citation>
    <scope>NUCLEOTIDE SEQUENCE [LARGE SCALE GENOMIC DNA]</scope>
    <source>
        <strain evidence="3 4">H25R-14</strain>
    </source>
</reference>
<dbReference type="RefSeq" id="WP_244688216.1">
    <property type="nucleotide sequence ID" value="NZ_CP095043.1"/>
</dbReference>
<evidence type="ECO:0000256" key="2">
    <source>
        <dbReference type="SAM" id="Phobius"/>
    </source>
</evidence>
<keyword evidence="2" id="KW-0472">Membrane</keyword>
<evidence type="ECO:0000256" key="1">
    <source>
        <dbReference type="SAM" id="MobiDB-lite"/>
    </source>
</evidence>
<accession>A0ABY4FZ96</accession>
<protein>
    <submittedName>
        <fullName evidence="3">Uncharacterized protein</fullName>
    </submittedName>
</protein>
<feature type="region of interest" description="Disordered" evidence="1">
    <location>
        <begin position="66"/>
        <end position="87"/>
    </location>
</feature>
<dbReference type="Proteomes" id="UP000831775">
    <property type="component" value="Chromosome"/>
</dbReference>
<keyword evidence="2" id="KW-0812">Transmembrane</keyword>
<name>A0ABY4FZ96_9MICO</name>
<evidence type="ECO:0000313" key="3">
    <source>
        <dbReference type="EMBL" id="UOQ61611.1"/>
    </source>
</evidence>
<keyword evidence="4" id="KW-1185">Reference proteome</keyword>
<dbReference type="EMBL" id="CP095043">
    <property type="protein sequence ID" value="UOQ61611.1"/>
    <property type="molecule type" value="Genomic_DNA"/>
</dbReference>
<evidence type="ECO:0000313" key="4">
    <source>
        <dbReference type="Proteomes" id="UP000831775"/>
    </source>
</evidence>
<keyword evidence="2" id="KW-1133">Transmembrane helix</keyword>
<sequence>MNLLGVVGRFAEEQAEFDPNQVTPGWEGFVFTGLIAVAIIVLGFNLVSRLRRNAYRAEVQEEIARELSEGDATGAAGDPGSDPEPRN</sequence>